<sequence length="44" mass="4536">MSQKDAVRGKLADHPRLLGVLFTLSLLVLQFGTVLAGSGANSGP</sequence>
<dbReference type="EMBL" id="FRAN01000001">
    <property type="protein sequence ID" value="SHK29113.1"/>
    <property type="molecule type" value="Genomic_DNA"/>
</dbReference>
<reference evidence="2" key="3">
    <citation type="submission" date="2016-11" db="EMBL/GenBank/DDBJ databases">
        <authorList>
            <person name="Jaros S."/>
            <person name="Januszkiewicz K."/>
            <person name="Wedrychowicz H."/>
        </authorList>
    </citation>
    <scope>NUCLEOTIDE SEQUENCE [LARGE SCALE GENOMIC DNA]</scope>
    <source>
        <strain evidence="2">DX253</strain>
    </source>
</reference>
<evidence type="ECO:0000313" key="3">
    <source>
        <dbReference type="Proteomes" id="UP000003751"/>
    </source>
</evidence>
<organism evidence="1 3">
    <name type="scientific">Haladaptatus paucihalophilus DX253</name>
    <dbReference type="NCBI Taxonomy" id="797209"/>
    <lineage>
        <taxon>Archaea</taxon>
        <taxon>Methanobacteriati</taxon>
        <taxon>Methanobacteriota</taxon>
        <taxon>Stenosarchaea group</taxon>
        <taxon>Halobacteria</taxon>
        <taxon>Halobacteriales</taxon>
        <taxon>Haladaptataceae</taxon>
        <taxon>Haladaptatus</taxon>
    </lineage>
</organism>
<evidence type="ECO:0000313" key="1">
    <source>
        <dbReference type="EMBL" id="EFW90571.1"/>
    </source>
</evidence>
<dbReference type="AlphaFoldDB" id="E7QYA5"/>
<dbReference type="Proteomes" id="UP000003751">
    <property type="component" value="Unassembled WGS sequence"/>
</dbReference>
<protein>
    <submittedName>
        <fullName evidence="1">Uncharacterized protein</fullName>
    </submittedName>
</protein>
<evidence type="ECO:0000313" key="4">
    <source>
        <dbReference type="Proteomes" id="UP000184203"/>
    </source>
</evidence>
<dbReference type="RefSeq" id="WP_007982500.1">
    <property type="nucleotide sequence ID" value="NZ_AEMG01000025.1"/>
</dbReference>
<dbReference type="Proteomes" id="UP000184203">
    <property type="component" value="Unassembled WGS sequence"/>
</dbReference>
<name>E7QYA5_HALPU</name>
<dbReference type="Pfam" id="PF24335">
    <property type="entry name" value="DUF7503"/>
    <property type="match status" value="1"/>
</dbReference>
<evidence type="ECO:0000313" key="2">
    <source>
        <dbReference type="EMBL" id="SHK29113.1"/>
    </source>
</evidence>
<accession>E7QYA5</accession>
<dbReference type="EMBL" id="AEMG01000025">
    <property type="protein sequence ID" value="EFW90571.1"/>
    <property type="molecule type" value="Genomic_DNA"/>
</dbReference>
<reference evidence="4" key="2">
    <citation type="submission" date="2016-11" db="EMBL/GenBank/DDBJ databases">
        <authorList>
            <person name="Varghese N."/>
            <person name="Submissions S."/>
        </authorList>
    </citation>
    <scope>NUCLEOTIDE SEQUENCE [LARGE SCALE GENOMIC DNA]</scope>
    <source>
        <strain evidence="4">DX253</strain>
    </source>
</reference>
<gene>
    <name evidence="2" type="ORF">SAMN05444342_1219</name>
    <name evidence="1" type="ORF">ZOD2009_18974</name>
</gene>
<dbReference type="GeneID" id="300001828"/>
<proteinExistence type="predicted"/>
<dbReference type="InterPro" id="IPR055926">
    <property type="entry name" value="DUF7503"/>
</dbReference>
<keyword evidence="4" id="KW-1185">Reference proteome</keyword>
<reference evidence="1 3" key="1">
    <citation type="journal article" date="2014" name="ISME J.">
        <title>Trehalose/2-sulfotrehalose biosynthesis and glycine-betaine uptake are widely spread mechanisms for osmoadaptation in the Halobacteriales.</title>
        <authorList>
            <person name="Youssef N.H."/>
            <person name="Savage-Ashlock K.N."/>
            <person name="McCully A.L."/>
            <person name="Luedtke B."/>
            <person name="Shaw E.I."/>
            <person name="Hoff W.D."/>
            <person name="Elshahed M.S."/>
        </authorList>
    </citation>
    <scope>NUCLEOTIDE SEQUENCE [LARGE SCALE GENOMIC DNA]</scope>
    <source>
        <strain evidence="1 3">DX253</strain>
    </source>
</reference>